<dbReference type="Proteomes" id="UP000694005">
    <property type="component" value="Chromosome A10"/>
</dbReference>
<dbReference type="AlphaFoldDB" id="A0A8D9I2F2"/>
<reference evidence="1 2" key="1">
    <citation type="submission" date="2021-07" db="EMBL/GenBank/DDBJ databases">
        <authorList>
            <consortium name="Genoscope - CEA"/>
            <person name="William W."/>
        </authorList>
    </citation>
    <scope>NUCLEOTIDE SEQUENCE [LARGE SCALE GENOMIC DNA]</scope>
</reference>
<name>A0A8D9I2F2_BRACM</name>
<sequence length="66" mass="7089">MLGLVDTFLELFLVEPIFKSGSSGRPKLPGSDSRYNCGSSFCGKWLCGLVEAAGQWVLLVVSIPVL</sequence>
<feature type="non-terminal residue" evidence="1">
    <location>
        <position position="66"/>
    </location>
</feature>
<organism evidence="1 2">
    <name type="scientific">Brassica campestris</name>
    <name type="common">Field mustard</name>
    <dbReference type="NCBI Taxonomy" id="3711"/>
    <lineage>
        <taxon>Eukaryota</taxon>
        <taxon>Viridiplantae</taxon>
        <taxon>Streptophyta</taxon>
        <taxon>Embryophyta</taxon>
        <taxon>Tracheophyta</taxon>
        <taxon>Spermatophyta</taxon>
        <taxon>Magnoliopsida</taxon>
        <taxon>eudicotyledons</taxon>
        <taxon>Gunneridae</taxon>
        <taxon>Pentapetalae</taxon>
        <taxon>rosids</taxon>
        <taxon>malvids</taxon>
        <taxon>Brassicales</taxon>
        <taxon>Brassicaceae</taxon>
        <taxon>Brassiceae</taxon>
        <taxon>Brassica</taxon>
    </lineage>
</organism>
<dbReference type="EMBL" id="LS974626">
    <property type="protein sequence ID" value="CAG7910336.1"/>
    <property type="molecule type" value="Genomic_DNA"/>
</dbReference>
<accession>A0A8D9I2F2</accession>
<evidence type="ECO:0000313" key="2">
    <source>
        <dbReference type="Proteomes" id="UP000694005"/>
    </source>
</evidence>
<evidence type="ECO:0000313" key="1">
    <source>
        <dbReference type="EMBL" id="CAG7910336.1"/>
    </source>
</evidence>
<proteinExistence type="predicted"/>
<protein>
    <submittedName>
        <fullName evidence="1">Uncharacterized protein</fullName>
    </submittedName>
</protein>
<dbReference type="Gramene" id="A10p15820.2_BraZ1">
    <property type="protein sequence ID" value="A10p15820.2_BraZ1.CDS.1"/>
    <property type="gene ID" value="A10g15820.2_BraZ1"/>
</dbReference>
<gene>
    <name evidence="1" type="ORF">BRAPAZ1V2_A10P15820.2</name>
</gene>